<organism evidence="15">
    <name type="scientific">Thelazia callipaeda</name>
    <name type="common">Oriental eyeworm</name>
    <name type="synonym">Parasitic nematode</name>
    <dbReference type="NCBI Taxonomy" id="103827"/>
    <lineage>
        <taxon>Eukaryota</taxon>
        <taxon>Metazoa</taxon>
        <taxon>Ecdysozoa</taxon>
        <taxon>Nematoda</taxon>
        <taxon>Chromadorea</taxon>
        <taxon>Rhabditida</taxon>
        <taxon>Spirurina</taxon>
        <taxon>Spiruromorpha</taxon>
        <taxon>Thelazioidea</taxon>
        <taxon>Thelaziidae</taxon>
        <taxon>Thelazia</taxon>
    </lineage>
</organism>
<evidence type="ECO:0000256" key="6">
    <source>
        <dbReference type="ARBA" id="ARBA00022771"/>
    </source>
</evidence>
<keyword evidence="14" id="KW-1185">Reference proteome</keyword>
<keyword evidence="6" id="KW-0863">Zinc-finger</keyword>
<gene>
    <name evidence="13" type="ORF">TCLT_LOCUS2736</name>
</gene>
<evidence type="ECO:0000256" key="1">
    <source>
        <dbReference type="ARBA" id="ARBA00004286"/>
    </source>
</evidence>
<keyword evidence="4" id="KW-0479">Metal-binding</keyword>
<dbReference type="PANTHER" id="PTHR28670:SF1">
    <property type="entry name" value="UV-STIMULATED SCAFFOLD PROTEIN A"/>
    <property type="match status" value="1"/>
</dbReference>
<evidence type="ECO:0000313" key="13">
    <source>
        <dbReference type="EMBL" id="VDM98850.1"/>
    </source>
</evidence>
<evidence type="ECO:0000256" key="3">
    <source>
        <dbReference type="ARBA" id="ARBA00022454"/>
    </source>
</evidence>
<dbReference type="OMA" id="EEHAEMR"/>
<reference evidence="15" key="1">
    <citation type="submission" date="2017-02" db="UniProtKB">
        <authorList>
            <consortium name="WormBaseParasite"/>
        </authorList>
    </citation>
    <scope>IDENTIFICATION</scope>
</reference>
<dbReference type="OrthoDB" id="5594015at2759"/>
<dbReference type="Proteomes" id="UP000276776">
    <property type="component" value="Unassembled WGS sequence"/>
</dbReference>
<dbReference type="GO" id="GO:0006283">
    <property type="term" value="P:transcription-coupled nucleotide-excision repair"/>
    <property type="evidence" value="ECO:0007669"/>
    <property type="project" value="TreeGrafter"/>
</dbReference>
<feature type="coiled-coil region" evidence="10">
    <location>
        <begin position="133"/>
        <end position="171"/>
    </location>
</feature>
<proteinExistence type="inferred from homology"/>
<comment type="similarity">
    <text evidence="2">Belongs to the UVSSA family.</text>
</comment>
<dbReference type="InterPro" id="IPR049431">
    <property type="entry name" value="UVSSA_C"/>
</dbReference>
<dbReference type="GO" id="GO:0008270">
    <property type="term" value="F:zinc ion binding"/>
    <property type="evidence" value="ECO:0007669"/>
    <property type="project" value="UniProtKB-KW"/>
</dbReference>
<evidence type="ECO:0000256" key="5">
    <source>
        <dbReference type="ARBA" id="ARBA00022763"/>
    </source>
</evidence>
<evidence type="ECO:0000256" key="10">
    <source>
        <dbReference type="SAM" id="Coils"/>
    </source>
</evidence>
<reference evidence="13 14" key="2">
    <citation type="submission" date="2018-11" db="EMBL/GenBank/DDBJ databases">
        <authorList>
            <consortium name="Pathogen Informatics"/>
        </authorList>
    </citation>
    <scope>NUCLEOTIDE SEQUENCE [LARGE SCALE GENOMIC DNA]</scope>
</reference>
<feature type="compositionally biased region" description="Basic residues" evidence="11">
    <location>
        <begin position="522"/>
        <end position="531"/>
    </location>
</feature>
<feature type="region of interest" description="Disordered" evidence="11">
    <location>
        <begin position="518"/>
        <end position="543"/>
    </location>
</feature>
<comment type="subcellular location">
    <subcellularLocation>
        <location evidence="1">Chromosome</location>
    </subcellularLocation>
</comment>
<keyword evidence="9" id="KW-0234">DNA repair</keyword>
<keyword evidence="3" id="KW-0158">Chromosome</keyword>
<evidence type="ECO:0000313" key="15">
    <source>
        <dbReference type="WBParaSite" id="TCLT_0000273501-mRNA-1"/>
    </source>
</evidence>
<protein>
    <submittedName>
        <fullName evidence="15">UV-stimulated scaffold protein A</fullName>
    </submittedName>
</protein>
<evidence type="ECO:0000256" key="2">
    <source>
        <dbReference type="ARBA" id="ARBA00009240"/>
    </source>
</evidence>
<feature type="domain" description="UV-stimulated scaffold protein A C-terminal" evidence="12">
    <location>
        <begin position="384"/>
        <end position="488"/>
    </location>
</feature>
<dbReference type="STRING" id="103827.A0A0N5CR85"/>
<dbReference type="AlphaFoldDB" id="A0A0N5CR85"/>
<name>A0A0N5CR85_THECL</name>
<evidence type="ECO:0000256" key="7">
    <source>
        <dbReference type="ARBA" id="ARBA00022833"/>
    </source>
</evidence>
<accession>A0A0N5CR85</accession>
<evidence type="ECO:0000256" key="8">
    <source>
        <dbReference type="ARBA" id="ARBA00023054"/>
    </source>
</evidence>
<keyword evidence="7" id="KW-0862">Zinc</keyword>
<dbReference type="GO" id="GO:0005694">
    <property type="term" value="C:chromosome"/>
    <property type="evidence" value="ECO:0007669"/>
    <property type="project" value="UniProtKB-SubCell"/>
</dbReference>
<evidence type="ECO:0000256" key="11">
    <source>
        <dbReference type="SAM" id="MobiDB-lite"/>
    </source>
</evidence>
<evidence type="ECO:0000256" key="9">
    <source>
        <dbReference type="ARBA" id="ARBA00023204"/>
    </source>
</evidence>
<dbReference type="WBParaSite" id="TCLT_0000273501-mRNA-1">
    <property type="protein sequence ID" value="TCLT_0000273501-mRNA-1"/>
    <property type="gene ID" value="TCLT_0000273501"/>
</dbReference>
<evidence type="ECO:0000256" key="4">
    <source>
        <dbReference type="ARBA" id="ARBA00022723"/>
    </source>
</evidence>
<dbReference type="Pfam" id="PF09740">
    <property type="entry name" value="DUF2043"/>
    <property type="match status" value="1"/>
</dbReference>
<evidence type="ECO:0000313" key="14">
    <source>
        <dbReference type="Proteomes" id="UP000276776"/>
    </source>
</evidence>
<dbReference type="PANTHER" id="PTHR28670">
    <property type="entry name" value="UV-STIMULATED SCAFFOLD PROTEIN A"/>
    <property type="match status" value="1"/>
</dbReference>
<dbReference type="InterPro" id="IPR049408">
    <property type="entry name" value="UVSSA_N_a-solenoid_rpt"/>
</dbReference>
<dbReference type="EMBL" id="UYYF01000668">
    <property type="protein sequence ID" value="VDM98850.1"/>
    <property type="molecule type" value="Genomic_DNA"/>
</dbReference>
<keyword evidence="8 10" id="KW-0175">Coiled coil</keyword>
<dbReference type="GO" id="GO:0009411">
    <property type="term" value="P:response to UV"/>
    <property type="evidence" value="ECO:0007669"/>
    <property type="project" value="InterPro"/>
</dbReference>
<dbReference type="Pfam" id="PF20867">
    <property type="entry name" value="UVSSA_N"/>
    <property type="match status" value="1"/>
</dbReference>
<dbReference type="InterPro" id="IPR018610">
    <property type="entry name" value="UVSSA"/>
</dbReference>
<sequence>MFDLKKRSFLENELRDLKRIIRNNPDIIQHAFAYFLTHFRSKDCECRLAILLLCNEFFQRSHLFRVQLINNFQQVLLHMAEIDPIHYSLPPPKEIAKILKLETLKLLKMWHEKYREAYPRLDFAIDFLRSSKSLDLENVSAELQVERQRASEEERRKEEKSKQVMEKIEKDFRERQNDIIQCINETRQSIELLVPRFDVGNRTDTDSSLLSRNKVHAYNAHESVTVTLTLNAPVVNVSVENEAVINSLLDCMKMLQFYHRNIHYWLCKLTKYCGNNAQNLCCEIVDLKSRIAFELKRCEELKLSGKKKHVNNDSDSDDFEDVPEKEGLELNFKPPEDVPDYILRKTMDKTKDDGSSSSGIVKIKNQISEQEFLAPKEAGNNTRDIPILSYGLDLKYWGEDDVQPAEIPRNNSDCHRFWRPSDESCVTNCDSIEAYHARVITFAGHHQKNSRQCRAPLRDGTLCPRMDSKRCPLHGKIIDRDEMGYPVDQILEKPDVSLQNLKDEKEYIEDVEAGTGANLSGKVRHGKKRKRKEGESSESASVRERLSAKLFNKNTMKRVYETLESVRKARAARNFEHQFNYALKKN</sequence>
<dbReference type="GO" id="GO:0000993">
    <property type="term" value="F:RNA polymerase II complex binding"/>
    <property type="evidence" value="ECO:0007669"/>
    <property type="project" value="TreeGrafter"/>
</dbReference>
<evidence type="ECO:0000259" key="12">
    <source>
        <dbReference type="Pfam" id="PF09740"/>
    </source>
</evidence>
<keyword evidence="5" id="KW-0227">DNA damage</keyword>